<keyword evidence="3" id="KW-0804">Transcription</keyword>
<dbReference type="EMBL" id="CP029480">
    <property type="protein sequence ID" value="AWV97464.1"/>
    <property type="molecule type" value="Genomic_DNA"/>
</dbReference>
<evidence type="ECO:0000313" key="5">
    <source>
        <dbReference type="EMBL" id="AWV97464.1"/>
    </source>
</evidence>
<dbReference type="SUPFAM" id="SSF46689">
    <property type="entry name" value="Homeodomain-like"/>
    <property type="match status" value="2"/>
</dbReference>
<reference evidence="5 6" key="1">
    <citation type="submission" date="2018-05" db="EMBL/GenBank/DDBJ databases">
        <title>Complete genome sequence of Arcticibacterium luteifluviistationis SM1504T, a cytophagaceae bacterium isolated from Arctic surface seawater.</title>
        <authorList>
            <person name="Li Y."/>
            <person name="Qin Q.-L."/>
        </authorList>
    </citation>
    <scope>NUCLEOTIDE SEQUENCE [LARGE SCALE GENOMIC DNA]</scope>
    <source>
        <strain evidence="5 6">SM1504</strain>
    </source>
</reference>
<dbReference type="OrthoDB" id="9813413at2"/>
<dbReference type="PANTHER" id="PTHR43280:SF30">
    <property type="entry name" value="MMSAB OPERON REGULATORY PROTEIN"/>
    <property type="match status" value="1"/>
</dbReference>
<keyword evidence="2" id="KW-0238">DNA-binding</keyword>
<evidence type="ECO:0000256" key="2">
    <source>
        <dbReference type="ARBA" id="ARBA00023125"/>
    </source>
</evidence>
<dbReference type="Gene3D" id="1.10.10.60">
    <property type="entry name" value="Homeodomain-like"/>
    <property type="match status" value="2"/>
</dbReference>
<dbReference type="PANTHER" id="PTHR43280">
    <property type="entry name" value="ARAC-FAMILY TRANSCRIPTIONAL REGULATOR"/>
    <property type="match status" value="1"/>
</dbReference>
<dbReference type="KEGG" id="als:DJ013_04480"/>
<dbReference type="AlphaFoldDB" id="A0A2Z4G8J0"/>
<gene>
    <name evidence="5" type="ORF">DJ013_04480</name>
</gene>
<dbReference type="Gene3D" id="2.60.120.280">
    <property type="entry name" value="Regulatory protein AraC"/>
    <property type="match status" value="1"/>
</dbReference>
<evidence type="ECO:0000256" key="1">
    <source>
        <dbReference type="ARBA" id="ARBA00023015"/>
    </source>
</evidence>
<dbReference type="PROSITE" id="PS00041">
    <property type="entry name" value="HTH_ARAC_FAMILY_1"/>
    <property type="match status" value="1"/>
</dbReference>
<feature type="domain" description="HTH araC/xylS-type" evidence="4">
    <location>
        <begin position="193"/>
        <end position="291"/>
    </location>
</feature>
<evidence type="ECO:0000313" key="6">
    <source>
        <dbReference type="Proteomes" id="UP000249873"/>
    </source>
</evidence>
<dbReference type="GO" id="GO:0003700">
    <property type="term" value="F:DNA-binding transcription factor activity"/>
    <property type="evidence" value="ECO:0007669"/>
    <property type="project" value="InterPro"/>
</dbReference>
<dbReference type="InterPro" id="IPR018062">
    <property type="entry name" value="HTH_AraC-typ_CS"/>
</dbReference>
<keyword evidence="1" id="KW-0805">Transcription regulation</keyword>
<dbReference type="InterPro" id="IPR037923">
    <property type="entry name" value="HTH-like"/>
</dbReference>
<dbReference type="Pfam" id="PF12833">
    <property type="entry name" value="HTH_18"/>
    <property type="match status" value="1"/>
</dbReference>
<dbReference type="Pfam" id="PF02311">
    <property type="entry name" value="AraC_binding"/>
    <property type="match status" value="1"/>
</dbReference>
<dbReference type="RefSeq" id="WP_111370566.1">
    <property type="nucleotide sequence ID" value="NZ_CP029480.1"/>
</dbReference>
<dbReference type="InterPro" id="IPR003313">
    <property type="entry name" value="AraC-bd"/>
</dbReference>
<dbReference type="PRINTS" id="PR00032">
    <property type="entry name" value="HTHARAC"/>
</dbReference>
<keyword evidence="6" id="KW-1185">Reference proteome</keyword>
<dbReference type="InterPro" id="IPR020449">
    <property type="entry name" value="Tscrpt_reg_AraC-type_HTH"/>
</dbReference>
<dbReference type="PROSITE" id="PS01124">
    <property type="entry name" value="HTH_ARAC_FAMILY_2"/>
    <property type="match status" value="1"/>
</dbReference>
<name>A0A2Z4G8J0_9BACT</name>
<dbReference type="SUPFAM" id="SSF51215">
    <property type="entry name" value="Regulatory protein AraC"/>
    <property type="match status" value="1"/>
</dbReference>
<evidence type="ECO:0000256" key="3">
    <source>
        <dbReference type="ARBA" id="ARBA00023163"/>
    </source>
</evidence>
<evidence type="ECO:0000259" key="4">
    <source>
        <dbReference type="PROSITE" id="PS01124"/>
    </source>
</evidence>
<dbReference type="GO" id="GO:0043565">
    <property type="term" value="F:sequence-specific DNA binding"/>
    <property type="evidence" value="ECO:0007669"/>
    <property type="project" value="InterPro"/>
</dbReference>
<dbReference type="Proteomes" id="UP000249873">
    <property type="component" value="Chromosome"/>
</dbReference>
<dbReference type="InterPro" id="IPR018060">
    <property type="entry name" value="HTH_AraC"/>
</dbReference>
<protein>
    <submittedName>
        <fullName evidence="5">AraC family transcriptional regulator</fullName>
    </submittedName>
</protein>
<dbReference type="SMART" id="SM00342">
    <property type="entry name" value="HTH_ARAC"/>
    <property type="match status" value="1"/>
</dbReference>
<organism evidence="5 6">
    <name type="scientific">Arcticibacterium luteifluviistationis</name>
    <dbReference type="NCBI Taxonomy" id="1784714"/>
    <lineage>
        <taxon>Bacteria</taxon>
        <taxon>Pseudomonadati</taxon>
        <taxon>Bacteroidota</taxon>
        <taxon>Cytophagia</taxon>
        <taxon>Cytophagales</taxon>
        <taxon>Leadbetterellaceae</taxon>
        <taxon>Arcticibacterium</taxon>
    </lineage>
</organism>
<dbReference type="InterPro" id="IPR009057">
    <property type="entry name" value="Homeodomain-like_sf"/>
</dbReference>
<sequence length="306" mass="35519">MKTFRRYFDLANTEANADMGINILNLGHHVHPINVHYPDPKHPDSYYFEWEKGRNLKEFQMLYIPNGSGFFEANGMKPQKVDAGTVILLYPGVWHRYKPNPKTGWEEYWIGFSGNYAHYLLEQECFSPQNPLIKVGFNSEFTNTFSKLMLAVENKDDSYRKFSSFLLIQLLGIAYTSALISKNKKTKKETLVESIIEEIHTNWNKHLDFKLISAKQNVSYVWFRKAFKEITGTSPNQYHIMLKIRKAEQQIQESNLTLSEIAYNSGFESESYFSRIFKQKMGYNPSELRKINISASTKSGDTSHSS</sequence>
<proteinExistence type="predicted"/>
<accession>A0A2Z4G8J0</accession>